<keyword evidence="2" id="KW-0805">Transcription regulation</keyword>
<evidence type="ECO:0000259" key="8">
    <source>
        <dbReference type="PROSITE" id="PS50217"/>
    </source>
</evidence>
<evidence type="ECO:0000256" key="4">
    <source>
        <dbReference type="ARBA" id="ARBA00023163"/>
    </source>
</evidence>
<reference evidence="9 10" key="1">
    <citation type="journal article" date="2008" name="Nature">
        <title>The genome of the choanoflagellate Monosiga brevicollis and the origin of metazoans.</title>
        <authorList>
            <consortium name="JGI Sequencing"/>
            <person name="King N."/>
            <person name="Westbrook M.J."/>
            <person name="Young S.L."/>
            <person name="Kuo A."/>
            <person name="Abedin M."/>
            <person name="Chapman J."/>
            <person name="Fairclough S."/>
            <person name="Hellsten U."/>
            <person name="Isogai Y."/>
            <person name="Letunic I."/>
            <person name="Marr M."/>
            <person name="Pincus D."/>
            <person name="Putnam N."/>
            <person name="Rokas A."/>
            <person name="Wright K.J."/>
            <person name="Zuzow R."/>
            <person name="Dirks W."/>
            <person name="Good M."/>
            <person name="Goodstein D."/>
            <person name="Lemons D."/>
            <person name="Li W."/>
            <person name="Lyons J.B."/>
            <person name="Morris A."/>
            <person name="Nichols S."/>
            <person name="Richter D.J."/>
            <person name="Salamov A."/>
            <person name="Bork P."/>
            <person name="Lim W.A."/>
            <person name="Manning G."/>
            <person name="Miller W.T."/>
            <person name="McGinnis W."/>
            <person name="Shapiro H."/>
            <person name="Tjian R."/>
            <person name="Grigoriev I.V."/>
            <person name="Rokhsar D."/>
        </authorList>
    </citation>
    <scope>NUCLEOTIDE SEQUENCE [LARGE SCALE GENOMIC DNA]</scope>
    <source>
        <strain evidence="10">MX1 / ATCC 50154</strain>
    </source>
</reference>
<dbReference type="STRING" id="81824.A9UQ50"/>
<evidence type="ECO:0000256" key="6">
    <source>
        <dbReference type="SAM" id="Coils"/>
    </source>
</evidence>
<dbReference type="GO" id="GO:0035497">
    <property type="term" value="F:cAMP response element binding"/>
    <property type="evidence" value="ECO:0000318"/>
    <property type="project" value="GO_Central"/>
</dbReference>
<feature type="region of interest" description="Disordered" evidence="7">
    <location>
        <begin position="135"/>
        <end position="219"/>
    </location>
</feature>
<feature type="compositionally biased region" description="Polar residues" evidence="7">
    <location>
        <begin position="135"/>
        <end position="151"/>
    </location>
</feature>
<comment type="subcellular location">
    <subcellularLocation>
        <location evidence="1">Nucleus</location>
    </subcellularLocation>
</comment>
<dbReference type="Pfam" id="PF00170">
    <property type="entry name" value="bZIP_1"/>
    <property type="match status" value="1"/>
</dbReference>
<dbReference type="Proteomes" id="UP000001357">
    <property type="component" value="Unassembled WGS sequence"/>
</dbReference>
<gene>
    <name evidence="9" type="ORF">MONBRDRAFT_22289</name>
</gene>
<dbReference type="KEGG" id="mbr:MONBRDRAFT_22289"/>
<name>A9UQ50_MONBE</name>
<keyword evidence="4" id="KW-0804">Transcription</keyword>
<protein>
    <recommendedName>
        <fullName evidence="8">BZIP domain-containing protein</fullName>
    </recommendedName>
</protein>
<dbReference type="InterPro" id="IPR046347">
    <property type="entry name" value="bZIP_sf"/>
</dbReference>
<dbReference type="InParanoid" id="A9UQ50"/>
<evidence type="ECO:0000256" key="2">
    <source>
        <dbReference type="ARBA" id="ARBA00023015"/>
    </source>
</evidence>
<accession>A9UQ50</accession>
<feature type="compositionally biased region" description="Low complexity" evidence="7">
    <location>
        <begin position="152"/>
        <end position="167"/>
    </location>
</feature>
<sequence length="548" mass="59075">MAPTAFDEFGSLEPQDQLFGADLNLGLNPSIFDPLMLEATVPFDDGAEGSLSLDDVTGTGVCEESPFPSLSHDPAFLDAHATKPPRLDSLVSSALSPPFGEDCAPIGQDDHDGSIKLFDTTHELPTFADIVQSTSEGTMSSAAASPLSTTNATSPLHHATAPTHTHAGSTQSQVQGVPIGLAPPTPPTAYPLSTTSARTTNTPLAARAEPMKRKRRARKAIDPTALSPVELLEIKEKKERRMLKNRESASLSRKRKKEYLETLEHQLHDAQQQLGRAQHQIQQLQNDNHVLREQLANYHGFVNSQPSLQQQFAAFASQRPARTAAATVMLAALLCVAFVGAPGSNLLLRGVEGPTSPMAVTGGAWHARTLQAAQKVPLLAHVHNAPSDTVYPLGLHHDHLTSSLRDGPPRAMPSNMLNPLLKMHEHALEERMMLDGVRIPTPEPGHQSLVDPEEEELDGVPTLRIGHNQRDALETTVHRKDDTSYIFCTEVKVISAQAASSRSRLSLIVPTTTLDDLDNEGEAAHLMQIDCDVVGTKLIATENATVVG</sequence>
<dbReference type="SUPFAM" id="SSF57959">
    <property type="entry name" value="Leucine zipper domain"/>
    <property type="match status" value="1"/>
</dbReference>
<evidence type="ECO:0000313" key="9">
    <source>
        <dbReference type="EMBL" id="EDQ92534.1"/>
    </source>
</evidence>
<keyword evidence="6" id="KW-0175">Coiled coil</keyword>
<dbReference type="FunCoup" id="A9UQ50">
    <property type="interactions" value="1053"/>
</dbReference>
<feature type="domain" description="BZIP" evidence="8">
    <location>
        <begin position="235"/>
        <end position="298"/>
    </location>
</feature>
<evidence type="ECO:0000256" key="5">
    <source>
        <dbReference type="ARBA" id="ARBA00023242"/>
    </source>
</evidence>
<evidence type="ECO:0000256" key="7">
    <source>
        <dbReference type="SAM" id="MobiDB-lite"/>
    </source>
</evidence>
<keyword evidence="10" id="KW-1185">Reference proteome</keyword>
<feature type="coiled-coil region" evidence="6">
    <location>
        <begin position="253"/>
        <end position="294"/>
    </location>
</feature>
<dbReference type="PANTHER" id="PTHR46004:SF3">
    <property type="entry name" value="CYCLIC AMP RESPONSE ELEMENT-BINDING PROTEIN A"/>
    <property type="match status" value="1"/>
</dbReference>
<proteinExistence type="predicted"/>
<dbReference type="RefSeq" id="XP_001742296.1">
    <property type="nucleotide sequence ID" value="XM_001742244.1"/>
</dbReference>
<dbReference type="GeneID" id="5887967"/>
<dbReference type="GO" id="GO:0005634">
    <property type="term" value="C:nucleus"/>
    <property type="evidence" value="ECO:0007669"/>
    <property type="project" value="UniProtKB-SubCell"/>
</dbReference>
<dbReference type="AlphaFoldDB" id="A9UQ50"/>
<keyword evidence="5" id="KW-0539">Nucleus</keyword>
<evidence type="ECO:0000256" key="1">
    <source>
        <dbReference type="ARBA" id="ARBA00004123"/>
    </source>
</evidence>
<organism evidence="9 10">
    <name type="scientific">Monosiga brevicollis</name>
    <name type="common">Choanoflagellate</name>
    <dbReference type="NCBI Taxonomy" id="81824"/>
    <lineage>
        <taxon>Eukaryota</taxon>
        <taxon>Choanoflagellata</taxon>
        <taxon>Craspedida</taxon>
        <taxon>Salpingoecidae</taxon>
        <taxon>Monosiga</taxon>
    </lineage>
</organism>
<dbReference type="PROSITE" id="PS50217">
    <property type="entry name" value="BZIP"/>
    <property type="match status" value="1"/>
</dbReference>
<evidence type="ECO:0000256" key="3">
    <source>
        <dbReference type="ARBA" id="ARBA00023125"/>
    </source>
</evidence>
<evidence type="ECO:0000313" key="10">
    <source>
        <dbReference type="Proteomes" id="UP000001357"/>
    </source>
</evidence>
<dbReference type="Gene3D" id="1.20.5.170">
    <property type="match status" value="1"/>
</dbReference>
<dbReference type="SMART" id="SM00338">
    <property type="entry name" value="BRLZ"/>
    <property type="match status" value="1"/>
</dbReference>
<dbReference type="GO" id="GO:0000981">
    <property type="term" value="F:DNA-binding transcription factor activity, RNA polymerase II-specific"/>
    <property type="evidence" value="ECO:0000318"/>
    <property type="project" value="GO_Central"/>
</dbReference>
<dbReference type="InterPro" id="IPR004827">
    <property type="entry name" value="bZIP"/>
</dbReference>
<keyword evidence="3" id="KW-0238">DNA-binding</keyword>
<dbReference type="GO" id="GO:0006357">
    <property type="term" value="P:regulation of transcription by RNA polymerase II"/>
    <property type="evidence" value="ECO:0000318"/>
    <property type="project" value="GO_Central"/>
</dbReference>
<dbReference type="EMBL" id="CH991543">
    <property type="protein sequence ID" value="EDQ92534.1"/>
    <property type="molecule type" value="Genomic_DNA"/>
</dbReference>
<dbReference type="PANTHER" id="PTHR46004">
    <property type="entry name" value="CYCLIC AMP RESPONSE ELEMENT-BINDING PROTEIN A"/>
    <property type="match status" value="1"/>
</dbReference>